<keyword evidence="1" id="KW-0812">Transmembrane</keyword>
<reference evidence="3" key="1">
    <citation type="journal article" date="2018" name="Nat. Microbiol.">
        <title>Leveraging single-cell genomics to expand the fungal tree of life.</title>
        <authorList>
            <person name="Ahrendt S.R."/>
            <person name="Quandt C.A."/>
            <person name="Ciobanu D."/>
            <person name="Clum A."/>
            <person name="Salamov A."/>
            <person name="Andreopoulos B."/>
            <person name="Cheng J.F."/>
            <person name="Woyke T."/>
            <person name="Pelin A."/>
            <person name="Henrissat B."/>
            <person name="Reynolds N.K."/>
            <person name="Benny G.L."/>
            <person name="Smith M.E."/>
            <person name="James T.Y."/>
            <person name="Grigoriev I.V."/>
        </authorList>
    </citation>
    <scope>NUCLEOTIDE SEQUENCE [LARGE SCALE GENOMIC DNA]</scope>
</reference>
<evidence type="ECO:0000313" key="2">
    <source>
        <dbReference type="EMBL" id="RKP12977.1"/>
    </source>
</evidence>
<name>A0A4P9Y2C5_9FUNG</name>
<feature type="transmembrane region" description="Helical" evidence="1">
    <location>
        <begin position="135"/>
        <end position="160"/>
    </location>
</feature>
<gene>
    <name evidence="2" type="ORF">BJ684DRAFT_16581</name>
</gene>
<feature type="transmembrane region" description="Helical" evidence="1">
    <location>
        <begin position="21"/>
        <end position="48"/>
    </location>
</feature>
<protein>
    <submittedName>
        <fullName evidence="2">Uncharacterized protein</fullName>
    </submittedName>
</protein>
<evidence type="ECO:0000256" key="1">
    <source>
        <dbReference type="SAM" id="Phobius"/>
    </source>
</evidence>
<feature type="transmembrane region" description="Helical" evidence="1">
    <location>
        <begin position="265"/>
        <end position="288"/>
    </location>
</feature>
<sequence>MGILLMRLSGIGWKQLGKPRAWSASVSFHAASIIAGAFFSLNALLLILDPEWPMWLRYLVADLPFVTIVLGMLPYLHSLASPLRLPLPGYRDPFPTCAPLHLILWTIPPLIGVHLGCMMVRGVMADMGDAASRDLWNGLAHFIIGFICLIISCTCGIYGIQFASSLRLSILIVEDGLEKVRSSMCPSGQSSSVGMTDPIGLSHPPDLSHSTGIDPGMKLHGIISSTFRAFLNIVHHLASPLPAISTASRTLTTIEARAVLRKVTYLNIILMVCNFTAGIMCITMAALPSMLFEIIPLSKAFFFFLLVSMPLKLQVVLLCNLYAEWIRRRSQRVLRAEEPSLTTQAQEIQQSLVISVQSIDFLEGAGATGSHNATIS</sequence>
<organism evidence="2 3">
    <name type="scientific">Piptocephalis cylindrospora</name>
    <dbReference type="NCBI Taxonomy" id="1907219"/>
    <lineage>
        <taxon>Eukaryota</taxon>
        <taxon>Fungi</taxon>
        <taxon>Fungi incertae sedis</taxon>
        <taxon>Zoopagomycota</taxon>
        <taxon>Zoopagomycotina</taxon>
        <taxon>Zoopagomycetes</taxon>
        <taxon>Zoopagales</taxon>
        <taxon>Piptocephalidaceae</taxon>
        <taxon>Piptocephalis</taxon>
    </lineage>
</organism>
<keyword evidence="3" id="KW-1185">Reference proteome</keyword>
<evidence type="ECO:0000313" key="3">
    <source>
        <dbReference type="Proteomes" id="UP000267251"/>
    </source>
</evidence>
<keyword evidence="1" id="KW-0472">Membrane</keyword>
<dbReference type="EMBL" id="KZ988144">
    <property type="protein sequence ID" value="RKP12977.1"/>
    <property type="molecule type" value="Genomic_DNA"/>
</dbReference>
<keyword evidence="1" id="KW-1133">Transmembrane helix</keyword>
<dbReference type="AlphaFoldDB" id="A0A4P9Y2C5"/>
<feature type="transmembrane region" description="Helical" evidence="1">
    <location>
        <begin position="97"/>
        <end position="115"/>
    </location>
</feature>
<proteinExistence type="predicted"/>
<feature type="transmembrane region" description="Helical" evidence="1">
    <location>
        <begin position="300"/>
        <end position="323"/>
    </location>
</feature>
<accession>A0A4P9Y2C5</accession>
<dbReference type="Proteomes" id="UP000267251">
    <property type="component" value="Unassembled WGS sequence"/>
</dbReference>
<feature type="transmembrane region" description="Helical" evidence="1">
    <location>
        <begin position="54"/>
        <end position="76"/>
    </location>
</feature>